<dbReference type="PANTHER" id="PTHR36842:SF1">
    <property type="entry name" value="PROTEIN TOLB"/>
    <property type="match status" value="1"/>
</dbReference>
<reference evidence="3 4" key="1">
    <citation type="journal article" date="2018" name="Syst. Appl. Microbiol.">
        <title>Abditibacterium utsteinense sp. nov., the first cultivated member of candidate phylum FBP, isolated from ice-free Antarctic soil samples.</title>
        <authorList>
            <person name="Tahon G."/>
            <person name="Tytgat B."/>
            <person name="Lebbe L."/>
            <person name="Carlier A."/>
            <person name="Willems A."/>
        </authorList>
    </citation>
    <scope>NUCLEOTIDE SEQUENCE [LARGE SCALE GENOMIC DNA]</scope>
    <source>
        <strain evidence="3 4">LMG 29911</strain>
    </source>
</reference>
<proteinExistence type="inferred from homology"/>
<evidence type="ECO:0000256" key="2">
    <source>
        <dbReference type="SAM" id="MobiDB-lite"/>
    </source>
</evidence>
<dbReference type="Proteomes" id="UP000237684">
    <property type="component" value="Unassembled WGS sequence"/>
</dbReference>
<organism evidence="3 4">
    <name type="scientific">Abditibacterium utsteinense</name>
    <dbReference type="NCBI Taxonomy" id="1960156"/>
    <lineage>
        <taxon>Bacteria</taxon>
        <taxon>Pseudomonadati</taxon>
        <taxon>Abditibacteriota</taxon>
        <taxon>Abditibacteriia</taxon>
        <taxon>Abditibacteriales</taxon>
        <taxon>Abditibacteriaceae</taxon>
        <taxon>Abditibacterium</taxon>
    </lineage>
</organism>
<evidence type="ECO:0000313" key="4">
    <source>
        <dbReference type="Proteomes" id="UP000237684"/>
    </source>
</evidence>
<dbReference type="SUPFAM" id="SSF69304">
    <property type="entry name" value="Tricorn protease N-terminal domain"/>
    <property type="match status" value="1"/>
</dbReference>
<gene>
    <name evidence="3" type="ORF">B1R32_10447</name>
</gene>
<dbReference type="AlphaFoldDB" id="A0A2S8SUU7"/>
<dbReference type="RefSeq" id="WP_105482933.1">
    <property type="nucleotide sequence ID" value="NZ_NIGF01000004.1"/>
</dbReference>
<protein>
    <submittedName>
        <fullName evidence="3">WD40-like Beta Propeller Repeat</fullName>
    </submittedName>
</protein>
<dbReference type="OrthoDB" id="9815657at2"/>
<accession>A0A2S8SUU7</accession>
<dbReference type="InParanoid" id="A0A2S8SUU7"/>
<dbReference type="EMBL" id="NIGF01000004">
    <property type="protein sequence ID" value="PQV64554.1"/>
    <property type="molecule type" value="Genomic_DNA"/>
</dbReference>
<dbReference type="InterPro" id="IPR011659">
    <property type="entry name" value="WD40"/>
</dbReference>
<dbReference type="Pfam" id="PF07676">
    <property type="entry name" value="PD40"/>
    <property type="match status" value="3"/>
</dbReference>
<name>A0A2S8SUU7_9BACT</name>
<evidence type="ECO:0000313" key="3">
    <source>
        <dbReference type="EMBL" id="PQV64554.1"/>
    </source>
</evidence>
<evidence type="ECO:0000256" key="1">
    <source>
        <dbReference type="ARBA" id="ARBA00009820"/>
    </source>
</evidence>
<feature type="region of interest" description="Disordered" evidence="2">
    <location>
        <begin position="254"/>
        <end position="275"/>
    </location>
</feature>
<sequence length="320" mass="33887">MKFPPFSRVVFSSTGAVLLVSLVSGCGGGSSGPGTTTPSPASSIAFVSTRDGNPEIYAMKPDGSAQTRLTNSAGVDDNPSQSRATGRIVFDSNRDGNSEIYVMNFDGTGVQRLTNDSGASAPADTQPVFSPDGRTIAWTSTRQRGAETDIWLMDATGINQRRFTQSAEGEGAINPTFSPDGSRIAYFSEGPRQRYRTETLQFKNLSTGAVSTTGFTTFVPRHLRFNSDGSKVIFSDQIPNSNPGRIRIFDVNSQTSTLGPSAGTENQNPDYSPDNRSIVWDAATGGLNGSAPVSQIYAASSDGTTSRALTSLGSNFSPDW</sequence>
<dbReference type="InterPro" id="IPR011042">
    <property type="entry name" value="6-blade_b-propeller_TolB-like"/>
</dbReference>
<dbReference type="PANTHER" id="PTHR36842">
    <property type="entry name" value="PROTEIN TOLB HOMOLOG"/>
    <property type="match status" value="1"/>
</dbReference>
<dbReference type="Gene3D" id="2.120.10.30">
    <property type="entry name" value="TolB, C-terminal domain"/>
    <property type="match status" value="3"/>
</dbReference>
<comment type="similarity">
    <text evidence="1">Belongs to the TolB family.</text>
</comment>
<feature type="compositionally biased region" description="Polar residues" evidence="2">
    <location>
        <begin position="254"/>
        <end position="270"/>
    </location>
</feature>
<dbReference type="PROSITE" id="PS51257">
    <property type="entry name" value="PROKAR_LIPOPROTEIN"/>
    <property type="match status" value="1"/>
</dbReference>
<keyword evidence="4" id="KW-1185">Reference proteome</keyword>
<comment type="caution">
    <text evidence="3">The sequence shown here is derived from an EMBL/GenBank/DDBJ whole genome shotgun (WGS) entry which is preliminary data.</text>
</comment>